<evidence type="ECO:0000313" key="2">
    <source>
        <dbReference type="Proteomes" id="UP001060215"/>
    </source>
</evidence>
<dbReference type="EMBL" id="CM045758">
    <property type="protein sequence ID" value="KAI8030159.1"/>
    <property type="molecule type" value="Genomic_DNA"/>
</dbReference>
<gene>
    <name evidence="1" type="ORF">LOK49_LG01G02097</name>
</gene>
<dbReference type="Proteomes" id="UP001060215">
    <property type="component" value="Chromosome 1"/>
</dbReference>
<sequence>MTTTIGTLKEESKQCRLRNVEPILEEFMPLKKSCDENEKSEAKKEKDSGGDEMNWMSSMQLWNTDNLKNIDSKTDQKQNSVPKLREGVREEFRPVIDDPS</sequence>
<comment type="caution">
    <text evidence="1">The sequence shown here is derived from an EMBL/GenBank/DDBJ whole genome shotgun (WGS) entry which is preliminary data.</text>
</comment>
<keyword evidence="2" id="KW-1185">Reference proteome</keyword>
<proteinExistence type="predicted"/>
<accession>A0ACC0J053</accession>
<reference evidence="1 2" key="1">
    <citation type="journal article" date="2022" name="Plant J.">
        <title>Chromosome-level genome of Camellia lanceoleosa provides a valuable resource for understanding genome evolution and self-incompatibility.</title>
        <authorList>
            <person name="Gong W."/>
            <person name="Xiao S."/>
            <person name="Wang L."/>
            <person name="Liao Z."/>
            <person name="Chang Y."/>
            <person name="Mo W."/>
            <person name="Hu G."/>
            <person name="Li W."/>
            <person name="Zhao G."/>
            <person name="Zhu H."/>
            <person name="Hu X."/>
            <person name="Ji K."/>
            <person name="Xiang X."/>
            <person name="Song Q."/>
            <person name="Yuan D."/>
            <person name="Jin S."/>
            <person name="Zhang L."/>
        </authorList>
    </citation>
    <scope>NUCLEOTIDE SEQUENCE [LARGE SCALE GENOMIC DNA]</scope>
    <source>
        <strain evidence="1">SQ_2022a</strain>
    </source>
</reference>
<protein>
    <submittedName>
        <fullName evidence="1">Uncharacterized protein</fullName>
    </submittedName>
</protein>
<name>A0ACC0J053_9ERIC</name>
<organism evidence="1 2">
    <name type="scientific">Camellia lanceoleosa</name>
    <dbReference type="NCBI Taxonomy" id="1840588"/>
    <lineage>
        <taxon>Eukaryota</taxon>
        <taxon>Viridiplantae</taxon>
        <taxon>Streptophyta</taxon>
        <taxon>Embryophyta</taxon>
        <taxon>Tracheophyta</taxon>
        <taxon>Spermatophyta</taxon>
        <taxon>Magnoliopsida</taxon>
        <taxon>eudicotyledons</taxon>
        <taxon>Gunneridae</taxon>
        <taxon>Pentapetalae</taxon>
        <taxon>asterids</taxon>
        <taxon>Ericales</taxon>
        <taxon>Theaceae</taxon>
        <taxon>Camellia</taxon>
    </lineage>
</organism>
<evidence type="ECO:0000313" key="1">
    <source>
        <dbReference type="EMBL" id="KAI8030159.1"/>
    </source>
</evidence>